<gene>
    <name evidence="1" type="ORF">EZS28_021363</name>
</gene>
<evidence type="ECO:0000313" key="2">
    <source>
        <dbReference type="Proteomes" id="UP000324800"/>
    </source>
</evidence>
<protein>
    <submittedName>
        <fullName evidence="1">Uncharacterized protein</fullName>
    </submittedName>
</protein>
<organism evidence="1 2">
    <name type="scientific">Streblomastix strix</name>
    <dbReference type="NCBI Taxonomy" id="222440"/>
    <lineage>
        <taxon>Eukaryota</taxon>
        <taxon>Metamonada</taxon>
        <taxon>Preaxostyla</taxon>
        <taxon>Oxymonadida</taxon>
        <taxon>Streblomastigidae</taxon>
        <taxon>Streblomastix</taxon>
    </lineage>
</organism>
<accession>A0A5J4VKU5</accession>
<name>A0A5J4VKU5_9EUKA</name>
<feature type="non-terminal residue" evidence="1">
    <location>
        <position position="1"/>
    </location>
</feature>
<dbReference type="EMBL" id="SNRW01006424">
    <property type="protein sequence ID" value="KAA6383110.1"/>
    <property type="molecule type" value="Genomic_DNA"/>
</dbReference>
<sequence>LAIEDVNKSCKYGFLFFLPARNENNGTRGRVSEGQTASIGVVIVISWFKIMKKSEEINVN</sequence>
<comment type="caution">
    <text evidence="1">The sequence shown here is derived from an EMBL/GenBank/DDBJ whole genome shotgun (WGS) entry which is preliminary data.</text>
</comment>
<reference evidence="1 2" key="1">
    <citation type="submission" date="2019-03" db="EMBL/GenBank/DDBJ databases">
        <title>Single cell metagenomics reveals metabolic interactions within the superorganism composed of flagellate Streblomastix strix and complex community of Bacteroidetes bacteria on its surface.</title>
        <authorList>
            <person name="Treitli S.C."/>
            <person name="Kolisko M."/>
            <person name="Husnik F."/>
            <person name="Keeling P."/>
            <person name="Hampl V."/>
        </authorList>
    </citation>
    <scope>NUCLEOTIDE SEQUENCE [LARGE SCALE GENOMIC DNA]</scope>
    <source>
        <strain evidence="1">ST1C</strain>
    </source>
</reference>
<proteinExistence type="predicted"/>
<dbReference type="AlphaFoldDB" id="A0A5J4VKU5"/>
<evidence type="ECO:0000313" key="1">
    <source>
        <dbReference type="EMBL" id="KAA6383110.1"/>
    </source>
</evidence>
<dbReference type="Proteomes" id="UP000324800">
    <property type="component" value="Unassembled WGS sequence"/>
</dbReference>